<evidence type="ECO:0000313" key="3">
    <source>
        <dbReference type="EnsemblMetazoa" id="BGLB024018-PA"/>
    </source>
</evidence>
<evidence type="ECO:0000256" key="1">
    <source>
        <dbReference type="ARBA" id="ARBA00009508"/>
    </source>
</evidence>
<comment type="similarity">
    <text evidence="1">Belongs to the complex I LYR family.</text>
</comment>
<feature type="domain" description="Complex 1 LYR protein" evidence="2">
    <location>
        <begin position="14"/>
        <end position="71"/>
    </location>
</feature>
<organism evidence="3 4">
    <name type="scientific">Biomphalaria glabrata</name>
    <name type="common">Bloodfluke planorb</name>
    <name type="synonym">Freshwater snail</name>
    <dbReference type="NCBI Taxonomy" id="6526"/>
    <lineage>
        <taxon>Eukaryota</taxon>
        <taxon>Metazoa</taxon>
        <taxon>Spiralia</taxon>
        <taxon>Lophotrochozoa</taxon>
        <taxon>Mollusca</taxon>
        <taxon>Gastropoda</taxon>
        <taxon>Heterobranchia</taxon>
        <taxon>Euthyneura</taxon>
        <taxon>Panpulmonata</taxon>
        <taxon>Hygrophila</taxon>
        <taxon>Lymnaeoidea</taxon>
        <taxon>Planorbidae</taxon>
        <taxon>Biomphalaria</taxon>
    </lineage>
</organism>
<dbReference type="Proteomes" id="UP000076420">
    <property type="component" value="Unassembled WGS sequence"/>
</dbReference>
<evidence type="ECO:0000313" key="4">
    <source>
        <dbReference type="Proteomes" id="UP000076420"/>
    </source>
</evidence>
<proteinExistence type="inferred from homology"/>
<dbReference type="Pfam" id="PF05347">
    <property type="entry name" value="Complex1_LYR"/>
    <property type="match status" value="1"/>
</dbReference>
<dbReference type="InterPro" id="IPR045297">
    <property type="entry name" value="Complex1_LYR_LYRM4"/>
</dbReference>
<dbReference type="AlphaFoldDB" id="A0A2C9KVK4"/>
<dbReference type="InterPro" id="IPR008011">
    <property type="entry name" value="Complex1_LYR_dom"/>
</dbReference>
<dbReference type="EnsemblMetazoa" id="BGLB024018-RA">
    <property type="protein sequence ID" value="BGLB024018-PA"/>
    <property type="gene ID" value="BGLB024018"/>
</dbReference>
<dbReference type="KEGG" id="bgt:106061538"/>
<protein>
    <recommendedName>
        <fullName evidence="2">Complex 1 LYR protein domain-containing protein</fullName>
    </recommendedName>
</protein>
<dbReference type="STRING" id="6526.A0A2C9KVK4"/>
<dbReference type="GO" id="GO:0016226">
    <property type="term" value="P:iron-sulfur cluster assembly"/>
    <property type="evidence" value="ECO:0007669"/>
    <property type="project" value="InterPro"/>
</dbReference>
<gene>
    <name evidence="3" type="primary">106061538</name>
</gene>
<dbReference type="InterPro" id="IPR051522">
    <property type="entry name" value="ISC_assembly_LYR"/>
</dbReference>
<accession>A0A2C9KVK4</accession>
<sequence>MYHISSMAAPTRTTVLTLYKQILREGKKVTDYNFRMYALRRTRDAFKENKNVTDLEQMQLLTQKAIKNLEMLKRQATVSQLYGSSKLVIESQQGK</sequence>
<dbReference type="PANTHER" id="PTHR13166:SF7">
    <property type="entry name" value="LYR MOTIF-CONTAINING PROTEIN 4"/>
    <property type="match status" value="1"/>
</dbReference>
<reference evidence="3" key="1">
    <citation type="submission" date="2020-05" db="UniProtKB">
        <authorList>
            <consortium name="EnsemblMetazoa"/>
        </authorList>
    </citation>
    <scope>IDENTIFICATION</scope>
    <source>
        <strain evidence="3">BB02</strain>
    </source>
</reference>
<evidence type="ECO:0000259" key="2">
    <source>
        <dbReference type="Pfam" id="PF05347"/>
    </source>
</evidence>
<dbReference type="CDD" id="cd20264">
    <property type="entry name" value="Complex1_LYR_LYRM4"/>
    <property type="match status" value="1"/>
</dbReference>
<dbReference type="GO" id="GO:1990221">
    <property type="term" value="C:L-cysteine desulfurase complex"/>
    <property type="evidence" value="ECO:0007669"/>
    <property type="project" value="TreeGrafter"/>
</dbReference>
<dbReference type="VEuPathDB" id="VectorBase:BGLB024018"/>
<dbReference type="PANTHER" id="PTHR13166">
    <property type="entry name" value="PROTEIN C6ORF149"/>
    <property type="match status" value="1"/>
</dbReference>
<name>A0A2C9KVK4_BIOGL</name>
<dbReference type="GO" id="GO:0005739">
    <property type="term" value="C:mitochondrion"/>
    <property type="evidence" value="ECO:0007669"/>
    <property type="project" value="TreeGrafter"/>
</dbReference>